<accession>A0AAV7UGM9</accession>
<evidence type="ECO:0000313" key="3">
    <source>
        <dbReference type="EMBL" id="KAJ1188134.1"/>
    </source>
</evidence>
<protein>
    <submittedName>
        <fullName evidence="3">Uncharacterized protein</fullName>
    </submittedName>
</protein>
<dbReference type="Gene3D" id="1.20.5.340">
    <property type="match status" value="1"/>
</dbReference>
<keyword evidence="4" id="KW-1185">Reference proteome</keyword>
<name>A0AAV7UGM9_PLEWA</name>
<dbReference type="Proteomes" id="UP001066276">
    <property type="component" value="Chromosome 3_1"/>
</dbReference>
<evidence type="ECO:0000256" key="1">
    <source>
        <dbReference type="SAM" id="Coils"/>
    </source>
</evidence>
<comment type="caution">
    <text evidence="3">The sequence shown here is derived from an EMBL/GenBank/DDBJ whole genome shotgun (WGS) entry which is preliminary data.</text>
</comment>
<feature type="region of interest" description="Disordered" evidence="2">
    <location>
        <begin position="1"/>
        <end position="36"/>
    </location>
</feature>
<sequence length="182" mass="19829">MEQYTTPVSLPQRPARSEVSGEVADEASSAGEPSRSELLAAIQGSRVALEGKRETVAVEVNLLRADLRKVSNKVKAADGTISELQSEVGTLRTQMAQATSTVGRLEAWQEDAEGRSEELGGASPSGPLAQEDRIGDHMVLGALQSPATGWRYSGKAQWRWCLLIRMSAQLRSRTWRQVGRLR</sequence>
<feature type="coiled-coil region" evidence="1">
    <location>
        <begin position="67"/>
        <end position="101"/>
    </location>
</feature>
<organism evidence="3 4">
    <name type="scientific">Pleurodeles waltl</name>
    <name type="common">Iberian ribbed newt</name>
    <dbReference type="NCBI Taxonomy" id="8319"/>
    <lineage>
        <taxon>Eukaryota</taxon>
        <taxon>Metazoa</taxon>
        <taxon>Chordata</taxon>
        <taxon>Craniata</taxon>
        <taxon>Vertebrata</taxon>
        <taxon>Euteleostomi</taxon>
        <taxon>Amphibia</taxon>
        <taxon>Batrachia</taxon>
        <taxon>Caudata</taxon>
        <taxon>Salamandroidea</taxon>
        <taxon>Salamandridae</taxon>
        <taxon>Pleurodelinae</taxon>
        <taxon>Pleurodeles</taxon>
    </lineage>
</organism>
<dbReference type="AlphaFoldDB" id="A0AAV7UGM9"/>
<proteinExistence type="predicted"/>
<reference evidence="3" key="1">
    <citation type="journal article" date="2022" name="bioRxiv">
        <title>Sequencing and chromosome-scale assembly of the giantPleurodeles waltlgenome.</title>
        <authorList>
            <person name="Brown T."/>
            <person name="Elewa A."/>
            <person name="Iarovenko S."/>
            <person name="Subramanian E."/>
            <person name="Araus A.J."/>
            <person name="Petzold A."/>
            <person name="Susuki M."/>
            <person name="Suzuki K.-i.T."/>
            <person name="Hayashi T."/>
            <person name="Toyoda A."/>
            <person name="Oliveira C."/>
            <person name="Osipova E."/>
            <person name="Leigh N.D."/>
            <person name="Simon A."/>
            <person name="Yun M.H."/>
        </authorList>
    </citation>
    <scope>NUCLEOTIDE SEQUENCE</scope>
    <source>
        <strain evidence="3">20211129_DDA</strain>
        <tissue evidence="3">Liver</tissue>
    </source>
</reference>
<evidence type="ECO:0000313" key="4">
    <source>
        <dbReference type="Proteomes" id="UP001066276"/>
    </source>
</evidence>
<evidence type="ECO:0000256" key="2">
    <source>
        <dbReference type="SAM" id="MobiDB-lite"/>
    </source>
</evidence>
<keyword evidence="1" id="KW-0175">Coiled coil</keyword>
<dbReference type="EMBL" id="JANPWB010000005">
    <property type="protein sequence ID" value="KAJ1188134.1"/>
    <property type="molecule type" value="Genomic_DNA"/>
</dbReference>
<gene>
    <name evidence="3" type="ORF">NDU88_004899</name>
</gene>